<dbReference type="Proteomes" id="UP000214880">
    <property type="component" value="Unassembled WGS sequence"/>
</dbReference>
<gene>
    <name evidence="2" type="ORF">SAMN04488502_108114</name>
</gene>
<dbReference type="GO" id="GO:0009288">
    <property type="term" value="C:bacterial-type flagellum"/>
    <property type="evidence" value="ECO:0007669"/>
    <property type="project" value="InterPro"/>
</dbReference>
<keyword evidence="2" id="KW-0969">Cilium</keyword>
<dbReference type="RefSeq" id="WP_092074334.1">
    <property type="nucleotide sequence ID" value="NZ_FNHB01000008.1"/>
</dbReference>
<protein>
    <submittedName>
        <fullName evidence="2">Flagellar hook-associated protein 2 C-terminus</fullName>
    </submittedName>
</protein>
<feature type="domain" description="Flagellar hook-associated protein 2 C-terminal" evidence="1">
    <location>
        <begin position="114"/>
        <end position="160"/>
    </location>
</feature>
<keyword evidence="3" id="KW-1185">Reference proteome</keyword>
<evidence type="ECO:0000259" key="1">
    <source>
        <dbReference type="Pfam" id="PF07195"/>
    </source>
</evidence>
<proteinExistence type="predicted"/>
<dbReference type="InterPro" id="IPR010809">
    <property type="entry name" value="FliD_C"/>
</dbReference>
<dbReference type="EMBL" id="FNHB01000008">
    <property type="protein sequence ID" value="SDM88987.1"/>
    <property type="molecule type" value="Genomic_DNA"/>
</dbReference>
<name>A0A1G9WWY6_9FIRM</name>
<dbReference type="AlphaFoldDB" id="A0A1G9WWY6"/>
<evidence type="ECO:0000313" key="2">
    <source>
        <dbReference type="EMBL" id="SDM88987.1"/>
    </source>
</evidence>
<evidence type="ECO:0000313" key="3">
    <source>
        <dbReference type="Proteomes" id="UP000214880"/>
    </source>
</evidence>
<keyword evidence="2" id="KW-0282">Flagellum</keyword>
<dbReference type="Pfam" id="PF07195">
    <property type="entry name" value="FliD_C"/>
    <property type="match status" value="1"/>
</dbReference>
<keyword evidence="2" id="KW-0966">Cell projection</keyword>
<accession>A0A1G9WWY6</accession>
<reference evidence="2 3" key="1">
    <citation type="submission" date="2016-10" db="EMBL/GenBank/DDBJ databases">
        <authorList>
            <person name="de Groot N.N."/>
        </authorList>
    </citation>
    <scope>NUCLEOTIDE SEQUENCE [LARGE SCALE GENOMIC DNA]</scope>
    <source>
        <strain evidence="2 3">DSM 1736</strain>
    </source>
</reference>
<organism evidence="2 3">
    <name type="scientific">Dendrosporobacter quercicolus</name>
    <dbReference type="NCBI Taxonomy" id="146817"/>
    <lineage>
        <taxon>Bacteria</taxon>
        <taxon>Bacillati</taxon>
        <taxon>Bacillota</taxon>
        <taxon>Negativicutes</taxon>
        <taxon>Selenomonadales</taxon>
        <taxon>Sporomusaceae</taxon>
        <taxon>Dendrosporobacter</taxon>
    </lineage>
</organism>
<dbReference type="STRING" id="146817.SAMN04488502_108114"/>
<dbReference type="GO" id="GO:0007155">
    <property type="term" value="P:cell adhesion"/>
    <property type="evidence" value="ECO:0007669"/>
    <property type="project" value="InterPro"/>
</dbReference>
<sequence>MSMTVGTSQTALCSAELARASAERESIRKQSRDLQSAATGVEAKLKAFGASGLLATMYSQDKNGSAFQTFARSAVRELCKSYRQLNQTLADSDRLSNEGRALLDKVKELLTGEHADAFAEMGLSLNRYTGELKFDEHTFAEKIAGDPEGVRKLLLDKKYLGPAVSDVVETILKQSDGYYFNPAYRNQPAMDVYA</sequence>